<name>A0A6J4RAH5_9ACTN</name>
<feature type="non-terminal residue" evidence="2">
    <location>
        <position position="1"/>
    </location>
</feature>
<proteinExistence type="predicted"/>
<dbReference type="EMBL" id="CADCVK010000076">
    <property type="protein sequence ID" value="CAA9467455.1"/>
    <property type="molecule type" value="Genomic_DNA"/>
</dbReference>
<organism evidence="2">
    <name type="scientific">uncultured Rubrobacteraceae bacterium</name>
    <dbReference type="NCBI Taxonomy" id="349277"/>
    <lineage>
        <taxon>Bacteria</taxon>
        <taxon>Bacillati</taxon>
        <taxon>Actinomycetota</taxon>
        <taxon>Rubrobacteria</taxon>
        <taxon>Rubrobacterales</taxon>
        <taxon>Rubrobacteraceae</taxon>
        <taxon>environmental samples</taxon>
    </lineage>
</organism>
<sequence>GHHAGEGHTGALPQVRLHADLAAQGGARSPGREPGAPLGRGRVPARQEEEPARRPRHRLPGFGRAGGDRGDRGQALVRVPDALRPERRPAPGHPLPELRRGLRGARRPLREPGGAHPGRHPLQGDAGHGRRRGPLPRLPRRRL</sequence>
<feature type="region of interest" description="Disordered" evidence="1">
    <location>
        <begin position="1"/>
        <end position="143"/>
    </location>
</feature>
<feature type="compositionally biased region" description="Basic residues" evidence="1">
    <location>
        <begin position="129"/>
        <end position="143"/>
    </location>
</feature>
<gene>
    <name evidence="2" type="ORF">AVDCRST_MAG12-442</name>
</gene>
<accession>A0A6J4RAH5</accession>
<evidence type="ECO:0000256" key="1">
    <source>
        <dbReference type="SAM" id="MobiDB-lite"/>
    </source>
</evidence>
<dbReference type="AlphaFoldDB" id="A0A6J4RAH5"/>
<reference evidence="2" key="1">
    <citation type="submission" date="2020-02" db="EMBL/GenBank/DDBJ databases">
        <authorList>
            <person name="Meier V. D."/>
        </authorList>
    </citation>
    <scope>NUCLEOTIDE SEQUENCE</scope>
    <source>
        <strain evidence="2">AVDCRST_MAG12</strain>
    </source>
</reference>
<evidence type="ECO:0000313" key="2">
    <source>
        <dbReference type="EMBL" id="CAA9467455.1"/>
    </source>
</evidence>
<protein>
    <submittedName>
        <fullName evidence="2">Transcriptional regulator, Fur family</fullName>
    </submittedName>
</protein>
<feature type="non-terminal residue" evidence="2">
    <location>
        <position position="143"/>
    </location>
</feature>